<accession>X1K2F6</accession>
<name>X1K2F6_9ZZZZ</name>
<dbReference type="EMBL" id="BARU01046270">
    <property type="protein sequence ID" value="GAI00713.1"/>
    <property type="molecule type" value="Genomic_DNA"/>
</dbReference>
<proteinExistence type="predicted"/>
<reference evidence="1" key="1">
    <citation type="journal article" date="2014" name="Front. Microbiol.">
        <title>High frequency of phylogenetically diverse reductive dehalogenase-homologous genes in deep subseafloor sedimentary metagenomes.</title>
        <authorList>
            <person name="Kawai M."/>
            <person name="Futagami T."/>
            <person name="Toyoda A."/>
            <person name="Takaki Y."/>
            <person name="Nishi S."/>
            <person name="Hori S."/>
            <person name="Arai W."/>
            <person name="Tsubouchi T."/>
            <person name="Morono Y."/>
            <person name="Uchiyama I."/>
            <person name="Ito T."/>
            <person name="Fujiyama A."/>
            <person name="Inagaki F."/>
            <person name="Takami H."/>
        </authorList>
    </citation>
    <scope>NUCLEOTIDE SEQUENCE</scope>
    <source>
        <strain evidence="1">Expedition CK06-06</strain>
    </source>
</reference>
<dbReference type="AlphaFoldDB" id="X1K2F6"/>
<evidence type="ECO:0000313" key="1">
    <source>
        <dbReference type="EMBL" id="GAI00713.1"/>
    </source>
</evidence>
<gene>
    <name evidence="1" type="ORF">S03H2_69871</name>
</gene>
<organism evidence="1">
    <name type="scientific">marine sediment metagenome</name>
    <dbReference type="NCBI Taxonomy" id="412755"/>
    <lineage>
        <taxon>unclassified sequences</taxon>
        <taxon>metagenomes</taxon>
        <taxon>ecological metagenomes</taxon>
    </lineage>
</organism>
<protein>
    <submittedName>
        <fullName evidence="1">Uncharacterized protein</fullName>
    </submittedName>
</protein>
<comment type="caution">
    <text evidence="1">The sequence shown here is derived from an EMBL/GenBank/DDBJ whole genome shotgun (WGS) entry which is preliminary data.</text>
</comment>
<sequence>MLFPRLGKLNILTPGIVQFISFSSSQALSRVDVITRTGILKDLKKALIIKGQIFS</sequence>
<feature type="non-terminal residue" evidence="1">
    <location>
        <position position="55"/>
    </location>
</feature>